<organism evidence="2 3">
    <name type="scientific">Croceicoccus mobilis</name>
    <dbReference type="NCBI Taxonomy" id="1703339"/>
    <lineage>
        <taxon>Bacteria</taxon>
        <taxon>Pseudomonadati</taxon>
        <taxon>Pseudomonadota</taxon>
        <taxon>Alphaproteobacteria</taxon>
        <taxon>Sphingomonadales</taxon>
        <taxon>Erythrobacteraceae</taxon>
        <taxon>Croceicoccus</taxon>
    </lineage>
</organism>
<evidence type="ECO:0000313" key="3">
    <source>
        <dbReference type="Proteomes" id="UP000612349"/>
    </source>
</evidence>
<dbReference type="RefSeq" id="WP_216635509.1">
    <property type="nucleotide sequence ID" value="NZ_BMIP01000010.1"/>
</dbReference>
<dbReference type="SUPFAM" id="SSF109604">
    <property type="entry name" value="HD-domain/PDEase-like"/>
    <property type="match status" value="2"/>
</dbReference>
<dbReference type="EMBL" id="BMIP01000010">
    <property type="protein sequence ID" value="GGD80995.1"/>
    <property type="molecule type" value="Genomic_DNA"/>
</dbReference>
<keyword evidence="3" id="KW-1185">Reference proteome</keyword>
<dbReference type="SMART" id="SM00471">
    <property type="entry name" value="HDc"/>
    <property type="match status" value="1"/>
</dbReference>
<dbReference type="InterPro" id="IPR037522">
    <property type="entry name" value="HD_GYP_dom"/>
</dbReference>
<feature type="domain" description="HD-GYP" evidence="1">
    <location>
        <begin position="263"/>
        <end position="447"/>
    </location>
</feature>
<sequence length="447" mass="48380">MFVSPVQPMQTSLPELMGAFSFALDLTEGQPEGHSLRACSIATAVARALGIEGDELRTVYYTAMLKDLGCSSNAARVAETYLADDRSFKHDFKLIGDGIGPALRFVFAKTGRGQPLPRRAGAILKILRNGPQIVDGMIAARCTRGAEIARLLRFPEAVAEAIYHLDEHWDGGGRPDHLSRDAIPLASRIALLAQVADVFFINAGPDAAREEVARLSGSWLDPELCRHFEQVSRERSYWQSLCADSLPERIGNLIPAEAAMAVDEDFLDDITAAFGQVIDAKSPYTGGHSERVGDYATLLGRTMGMTAAPLRKLRRAAILHDVGKLGVSSTILEKPGKLDDDEWQVMRGHAGETARILSRIAPLQGMANIAAAHHERLDGKGYPLGLGASDLALEARIISTCDFFDALTADRPYRAALPADRALEIMESEAGRAIDPACLSALREVQL</sequence>
<reference evidence="2" key="2">
    <citation type="submission" date="2020-09" db="EMBL/GenBank/DDBJ databases">
        <authorList>
            <person name="Sun Q."/>
            <person name="Zhou Y."/>
        </authorList>
    </citation>
    <scope>NUCLEOTIDE SEQUENCE</scope>
    <source>
        <strain evidence="2">CGMCC 1.15360</strain>
    </source>
</reference>
<comment type="caution">
    <text evidence="2">The sequence shown here is derived from an EMBL/GenBank/DDBJ whole genome shotgun (WGS) entry which is preliminary data.</text>
</comment>
<evidence type="ECO:0000259" key="1">
    <source>
        <dbReference type="PROSITE" id="PS51832"/>
    </source>
</evidence>
<accession>A0A916Z944</accession>
<proteinExistence type="predicted"/>
<dbReference type="InterPro" id="IPR003607">
    <property type="entry name" value="HD/PDEase_dom"/>
</dbReference>
<dbReference type="PANTHER" id="PTHR45228:SF5">
    <property type="entry name" value="CYCLIC DI-GMP PHOSPHODIESTERASE VC_1348-RELATED"/>
    <property type="match status" value="1"/>
</dbReference>
<dbReference type="InterPro" id="IPR052020">
    <property type="entry name" value="Cyclic_di-GMP/3'3'-cGAMP_PDE"/>
</dbReference>
<name>A0A916Z944_9SPHN</name>
<evidence type="ECO:0000313" key="2">
    <source>
        <dbReference type="EMBL" id="GGD80995.1"/>
    </source>
</evidence>
<dbReference type="Gene3D" id="1.10.3210.10">
    <property type="entry name" value="Hypothetical protein af1432"/>
    <property type="match status" value="3"/>
</dbReference>
<reference evidence="2" key="1">
    <citation type="journal article" date="2014" name="Int. J. Syst. Evol. Microbiol.">
        <title>Complete genome sequence of Corynebacterium casei LMG S-19264T (=DSM 44701T), isolated from a smear-ripened cheese.</title>
        <authorList>
            <consortium name="US DOE Joint Genome Institute (JGI-PGF)"/>
            <person name="Walter F."/>
            <person name="Albersmeier A."/>
            <person name="Kalinowski J."/>
            <person name="Ruckert C."/>
        </authorList>
    </citation>
    <scope>NUCLEOTIDE SEQUENCE</scope>
    <source>
        <strain evidence="2">CGMCC 1.15360</strain>
    </source>
</reference>
<dbReference type="CDD" id="cd00077">
    <property type="entry name" value="HDc"/>
    <property type="match status" value="1"/>
</dbReference>
<gene>
    <name evidence="2" type="ORF">GCM10010990_33640</name>
</gene>
<dbReference type="AlphaFoldDB" id="A0A916Z944"/>
<dbReference type="PANTHER" id="PTHR45228">
    <property type="entry name" value="CYCLIC DI-GMP PHOSPHODIESTERASE TM_0186-RELATED"/>
    <property type="match status" value="1"/>
</dbReference>
<dbReference type="Pfam" id="PF13487">
    <property type="entry name" value="HD_5"/>
    <property type="match status" value="2"/>
</dbReference>
<protein>
    <submittedName>
        <fullName evidence="2">Metal-dependent phosphohydrolase</fullName>
    </submittedName>
</protein>
<dbReference type="PROSITE" id="PS51832">
    <property type="entry name" value="HD_GYP"/>
    <property type="match status" value="1"/>
</dbReference>
<dbReference type="GO" id="GO:0008081">
    <property type="term" value="F:phosphoric diester hydrolase activity"/>
    <property type="evidence" value="ECO:0007669"/>
    <property type="project" value="UniProtKB-ARBA"/>
</dbReference>
<dbReference type="Proteomes" id="UP000612349">
    <property type="component" value="Unassembled WGS sequence"/>
</dbReference>